<evidence type="ECO:0000313" key="9">
    <source>
        <dbReference type="EMBL" id="GAV05182.1"/>
    </source>
</evidence>
<keyword evidence="3" id="KW-0547">Nucleotide-binding</keyword>
<dbReference type="Gene3D" id="3.30.200.20">
    <property type="entry name" value="Phosphorylase Kinase, domain 1"/>
    <property type="match status" value="1"/>
</dbReference>
<feature type="domain" description="Protein kinase" evidence="8">
    <location>
        <begin position="46"/>
        <end position="306"/>
    </location>
</feature>
<evidence type="ECO:0000256" key="2">
    <source>
        <dbReference type="ARBA" id="ARBA00022679"/>
    </source>
</evidence>
<dbReference type="GO" id="GO:0004674">
    <property type="term" value="F:protein serine/threonine kinase activity"/>
    <property type="evidence" value="ECO:0007669"/>
    <property type="project" value="UniProtKB-KW"/>
</dbReference>
<evidence type="ECO:0000256" key="7">
    <source>
        <dbReference type="SAM" id="MobiDB-lite"/>
    </source>
</evidence>
<dbReference type="EMBL" id="BDGG01000012">
    <property type="protein sequence ID" value="GAV05182.1"/>
    <property type="molecule type" value="Genomic_DNA"/>
</dbReference>
<comment type="similarity">
    <text evidence="6">Belongs to the protein kinase superfamily. CMGC Ser/Thr protein kinase family. Lammer subfamily.</text>
</comment>
<reference evidence="9 10" key="1">
    <citation type="journal article" date="2016" name="Nat. Commun.">
        <title>Extremotolerant tardigrade genome and improved radiotolerance of human cultured cells by tardigrade-unique protein.</title>
        <authorList>
            <person name="Hashimoto T."/>
            <person name="Horikawa D.D."/>
            <person name="Saito Y."/>
            <person name="Kuwahara H."/>
            <person name="Kozuka-Hata H."/>
            <person name="Shin-I T."/>
            <person name="Minakuchi Y."/>
            <person name="Ohishi K."/>
            <person name="Motoyama A."/>
            <person name="Aizu T."/>
            <person name="Enomoto A."/>
            <person name="Kondo K."/>
            <person name="Tanaka S."/>
            <person name="Hara Y."/>
            <person name="Koshikawa S."/>
            <person name="Sagara H."/>
            <person name="Miura T."/>
            <person name="Yokobori S."/>
            <person name="Miyagawa K."/>
            <person name="Suzuki Y."/>
            <person name="Kubo T."/>
            <person name="Oyama M."/>
            <person name="Kohara Y."/>
            <person name="Fujiyama A."/>
            <person name="Arakawa K."/>
            <person name="Katayama T."/>
            <person name="Toyoda A."/>
            <person name="Kunieda T."/>
        </authorList>
    </citation>
    <scope>NUCLEOTIDE SEQUENCE [LARGE SCALE GENOMIC DNA]</scope>
    <source>
        <strain evidence="9 10">YOKOZUNA-1</strain>
    </source>
</reference>
<dbReference type="PANTHER" id="PTHR45646">
    <property type="entry name" value="SERINE/THREONINE-PROTEIN KINASE DOA-RELATED"/>
    <property type="match status" value="1"/>
</dbReference>
<dbReference type="Proteomes" id="UP000186922">
    <property type="component" value="Unassembled WGS sequence"/>
</dbReference>
<dbReference type="GO" id="GO:0043484">
    <property type="term" value="P:regulation of RNA splicing"/>
    <property type="evidence" value="ECO:0007669"/>
    <property type="project" value="TreeGrafter"/>
</dbReference>
<keyword evidence="10" id="KW-1185">Reference proteome</keyword>
<comment type="caution">
    <text evidence="9">The sequence shown here is derived from an EMBL/GenBank/DDBJ whole genome shotgun (WGS) entry which is preliminary data.</text>
</comment>
<evidence type="ECO:0000256" key="4">
    <source>
        <dbReference type="ARBA" id="ARBA00022777"/>
    </source>
</evidence>
<dbReference type="PANTHER" id="PTHR45646:SF8">
    <property type="entry name" value="PROTEIN KINASE DOMAIN-CONTAINING PROTEIN"/>
    <property type="match status" value="1"/>
</dbReference>
<dbReference type="InterPro" id="IPR051175">
    <property type="entry name" value="CLK_kinases"/>
</dbReference>
<evidence type="ECO:0000256" key="1">
    <source>
        <dbReference type="ARBA" id="ARBA00022527"/>
    </source>
</evidence>
<evidence type="ECO:0000313" key="10">
    <source>
        <dbReference type="Proteomes" id="UP000186922"/>
    </source>
</evidence>
<evidence type="ECO:0000256" key="5">
    <source>
        <dbReference type="ARBA" id="ARBA00022840"/>
    </source>
</evidence>
<keyword evidence="5" id="KW-0067">ATP-binding</keyword>
<dbReference type="GO" id="GO:0005634">
    <property type="term" value="C:nucleus"/>
    <property type="evidence" value="ECO:0007669"/>
    <property type="project" value="TreeGrafter"/>
</dbReference>
<gene>
    <name evidence="9" type="primary">RvY_15352-1</name>
    <name evidence="9" type="synonym">RvY_15352.1</name>
    <name evidence="9" type="ORF">RvY_15352</name>
</gene>
<feature type="compositionally biased region" description="Acidic residues" evidence="7">
    <location>
        <begin position="1"/>
        <end position="17"/>
    </location>
</feature>
<evidence type="ECO:0000256" key="3">
    <source>
        <dbReference type="ARBA" id="ARBA00022741"/>
    </source>
</evidence>
<keyword evidence="1" id="KW-0723">Serine/threonine-protein kinase</keyword>
<dbReference type="GO" id="GO:0005524">
    <property type="term" value="F:ATP binding"/>
    <property type="evidence" value="ECO:0007669"/>
    <property type="project" value="UniProtKB-KW"/>
</dbReference>
<dbReference type="STRING" id="947166.A0A1D1VUL5"/>
<dbReference type="Gene3D" id="1.10.510.10">
    <property type="entry name" value="Transferase(Phosphotransferase) domain 1"/>
    <property type="match status" value="1"/>
</dbReference>
<sequence>MAQWGDDTEIDDEEDALDDVRPDLCPGKETYSEIGRREIVVDDGRFEVIKKTGAGTYGVVLKVRDTKTDELSALKVLRSRWCEDQACAVMEFKFGRRLVEAEEEAGVESRVVRYLRSGKKEPGLLSFGAELLPPLQMELLEGLSLWDFITGEDYQPWRPFHWQTMYHIVKQICEGVQFLHAHGTVHTDLKSENVVYIHKPKYVDVEDPIAPSFKKNVRPSILKVRLLRKSSVKIIDLGNAFDATEKSFGKKKVLINSRPYRGPEVMLRKGWDFKSDVWSLGVTLYEFYTGHRMFDVNLGTCQQGIT</sequence>
<organism evidence="9 10">
    <name type="scientific">Ramazzottius varieornatus</name>
    <name type="common">Water bear</name>
    <name type="synonym">Tardigrade</name>
    <dbReference type="NCBI Taxonomy" id="947166"/>
    <lineage>
        <taxon>Eukaryota</taxon>
        <taxon>Metazoa</taxon>
        <taxon>Ecdysozoa</taxon>
        <taxon>Tardigrada</taxon>
        <taxon>Eutardigrada</taxon>
        <taxon>Parachela</taxon>
        <taxon>Hypsibioidea</taxon>
        <taxon>Ramazzottiidae</taxon>
        <taxon>Ramazzottius</taxon>
    </lineage>
</organism>
<feature type="region of interest" description="Disordered" evidence="7">
    <location>
        <begin position="1"/>
        <end position="23"/>
    </location>
</feature>
<keyword evidence="4" id="KW-0418">Kinase</keyword>
<dbReference type="OrthoDB" id="248923at2759"/>
<name>A0A1D1VUL5_RAMVA</name>
<dbReference type="AlphaFoldDB" id="A0A1D1VUL5"/>
<protein>
    <recommendedName>
        <fullName evidence="8">Protein kinase domain-containing protein</fullName>
    </recommendedName>
</protein>
<evidence type="ECO:0000259" key="8">
    <source>
        <dbReference type="PROSITE" id="PS50011"/>
    </source>
</evidence>
<evidence type="ECO:0000256" key="6">
    <source>
        <dbReference type="ARBA" id="ARBA00037966"/>
    </source>
</evidence>
<dbReference type="InterPro" id="IPR000719">
    <property type="entry name" value="Prot_kinase_dom"/>
</dbReference>
<dbReference type="InterPro" id="IPR011009">
    <property type="entry name" value="Kinase-like_dom_sf"/>
</dbReference>
<dbReference type="SUPFAM" id="SSF56112">
    <property type="entry name" value="Protein kinase-like (PK-like)"/>
    <property type="match status" value="1"/>
</dbReference>
<dbReference type="SMART" id="SM00220">
    <property type="entry name" value="S_TKc"/>
    <property type="match status" value="1"/>
</dbReference>
<keyword evidence="2" id="KW-0808">Transferase</keyword>
<accession>A0A1D1VUL5</accession>
<dbReference type="Pfam" id="PF00069">
    <property type="entry name" value="Pkinase"/>
    <property type="match status" value="1"/>
</dbReference>
<dbReference type="PROSITE" id="PS50011">
    <property type="entry name" value="PROTEIN_KINASE_DOM"/>
    <property type="match status" value="1"/>
</dbReference>
<proteinExistence type="inferred from homology"/>